<dbReference type="Gene3D" id="3.40.720.10">
    <property type="entry name" value="Alkaline Phosphatase, subunit A"/>
    <property type="match status" value="1"/>
</dbReference>
<proteinExistence type="predicted"/>
<dbReference type="InterPro" id="IPR017850">
    <property type="entry name" value="Alkaline_phosphatase_core_sf"/>
</dbReference>
<sequence length="528" mass="59173">MTNRYLYITLLAVLGFNAETMTAQVQGQVKDAPRIVVSITIDQLRSDYLEAFMPLYSDKGFQKLLNDGRIYTNATYPFTPIDRASATAAIYSGTTPYYNNIIGQRWLNRKTLRPVGCVDDAKYTGVSTTEKTSPNQLLTSTLGDELKIASGGKALVYAIAPFRDAAVLSAGHAANSAIWIDDQQGTWCSTSYYSQALPLWVQAYNRLSAPRNKIESTEWEPYSLLGSNYSYLTQGGEVKPFKHKFNGTHQFQLYKTSALVNSDITDMAMQCVTSSGMGNDKVTDLLCLTYYAGTYDQKTVTDCQLELQDTYIRLDNELGRLMAFLEEKMGRDNVLYIITSTGHFDEEIPDYSAYKIPSGTFYMARTANLMNMYLGAVWGQGNYIETTYRNHIFLNRQLLETKKISMGDALSRSQEFLAMMSGVRNVYTSLQLLTSQNEQTLKVRNGYTPDNCGDIVIETAPGWTITNEETKENEISRASFTQFPIIFFGSGIHAERIQTPVTVDQIAPTVARSIRIRAPNACFSKPLF</sequence>
<dbReference type="Pfam" id="PF01663">
    <property type="entry name" value="Phosphodiest"/>
    <property type="match status" value="1"/>
</dbReference>
<dbReference type="SUPFAM" id="SSF53649">
    <property type="entry name" value="Alkaline phosphatase-like"/>
    <property type="match status" value="1"/>
</dbReference>
<organism evidence="1 2">
    <name type="scientific">Prevotella communis</name>
    <dbReference type="NCBI Taxonomy" id="2913614"/>
    <lineage>
        <taxon>Bacteria</taxon>
        <taxon>Pseudomonadati</taxon>
        <taxon>Bacteroidota</taxon>
        <taxon>Bacteroidia</taxon>
        <taxon>Bacteroidales</taxon>
        <taxon>Prevotellaceae</taxon>
        <taxon>Prevotella</taxon>
    </lineage>
</organism>
<evidence type="ECO:0000313" key="2">
    <source>
        <dbReference type="Proteomes" id="UP000198779"/>
    </source>
</evidence>
<evidence type="ECO:0000313" key="1">
    <source>
        <dbReference type="EMBL" id="SDG71447.1"/>
    </source>
</evidence>
<protein>
    <submittedName>
        <fullName evidence="1">Type I phosphodiesterase / nucleotide pyrophosphatase</fullName>
    </submittedName>
</protein>
<dbReference type="EMBL" id="FNCQ01000008">
    <property type="protein sequence ID" value="SDG71447.1"/>
    <property type="molecule type" value="Genomic_DNA"/>
</dbReference>
<dbReference type="CDD" id="cd16016">
    <property type="entry name" value="AP-SPAP"/>
    <property type="match status" value="1"/>
</dbReference>
<accession>A0A1G7WHD9</accession>
<name>A0A1G7WHD9_9BACT</name>
<dbReference type="Gene3D" id="3.30.1360.150">
    <property type="match status" value="1"/>
</dbReference>
<dbReference type="InterPro" id="IPR002591">
    <property type="entry name" value="Phosphodiest/P_Trfase"/>
</dbReference>
<reference evidence="2" key="1">
    <citation type="submission" date="2016-10" db="EMBL/GenBank/DDBJ databases">
        <authorList>
            <person name="Varghese N."/>
            <person name="Submissions S."/>
        </authorList>
    </citation>
    <scope>NUCLEOTIDE SEQUENCE [LARGE SCALE GENOMIC DNA]</scope>
    <source>
        <strain evidence="2">BP1-148</strain>
    </source>
</reference>
<dbReference type="PIRSF" id="PIRSF031924">
    <property type="entry name" value="Pi-irrepressible_AP"/>
    <property type="match status" value="1"/>
</dbReference>
<dbReference type="STRING" id="645274.SAMN04487901_10829"/>
<keyword evidence="2" id="KW-1185">Reference proteome</keyword>
<gene>
    <name evidence="1" type="ORF">SAMN04487901_10829</name>
</gene>
<dbReference type="GO" id="GO:0004035">
    <property type="term" value="F:alkaline phosphatase activity"/>
    <property type="evidence" value="ECO:0007669"/>
    <property type="project" value="InterPro"/>
</dbReference>
<dbReference type="InterPro" id="IPR026263">
    <property type="entry name" value="Alkaline_phosphatase_prok"/>
</dbReference>
<dbReference type="RefSeq" id="WP_237801863.1">
    <property type="nucleotide sequence ID" value="NZ_CP091794.1"/>
</dbReference>
<dbReference type="AlphaFoldDB" id="A0A1G7WHD9"/>
<dbReference type="Proteomes" id="UP000198779">
    <property type="component" value="Unassembled WGS sequence"/>
</dbReference>